<feature type="transmembrane region" description="Helical" evidence="8">
    <location>
        <begin position="1236"/>
        <end position="1254"/>
    </location>
</feature>
<dbReference type="InterPro" id="IPR001245">
    <property type="entry name" value="Ser-Thr/Tyr_kinase_cat_dom"/>
</dbReference>
<dbReference type="SMART" id="SM00220">
    <property type="entry name" value="S_TKc"/>
    <property type="match status" value="1"/>
</dbReference>
<feature type="region of interest" description="Disordered" evidence="7">
    <location>
        <begin position="626"/>
        <end position="675"/>
    </location>
</feature>
<reference evidence="10 11" key="1">
    <citation type="submission" date="2021-03" db="EMBL/GenBank/DDBJ databases">
        <authorList>
            <person name="King G.J."/>
            <person name="Bancroft I."/>
            <person name="Baten A."/>
            <person name="Bloomfield J."/>
            <person name="Borpatragohain P."/>
            <person name="He Z."/>
            <person name="Irish N."/>
            <person name="Irwin J."/>
            <person name="Liu K."/>
            <person name="Mauleon R.P."/>
            <person name="Moore J."/>
            <person name="Morris R."/>
            <person name="Ostergaard L."/>
            <person name="Wang B."/>
            <person name="Wells R."/>
        </authorList>
    </citation>
    <scope>NUCLEOTIDE SEQUENCE [LARGE SCALE GENOMIC DNA]</scope>
    <source>
        <strain evidence="10">R-o-18</strain>
        <tissue evidence="10">Leaf</tissue>
    </source>
</reference>
<feature type="compositionally biased region" description="Low complexity" evidence="7">
    <location>
        <begin position="40"/>
        <end position="49"/>
    </location>
</feature>
<dbReference type="Pfam" id="PF06966">
    <property type="entry name" value="DUF1295"/>
    <property type="match status" value="1"/>
</dbReference>
<feature type="binding site" evidence="6">
    <location>
        <position position="715"/>
    </location>
    <ligand>
        <name>ATP</name>
        <dbReference type="ChEBI" id="CHEBI:30616"/>
    </ligand>
</feature>
<keyword evidence="11" id="KW-1185">Reference proteome</keyword>
<dbReference type="InterPro" id="IPR008271">
    <property type="entry name" value="Ser/Thr_kinase_AS"/>
</dbReference>
<evidence type="ECO:0000256" key="1">
    <source>
        <dbReference type="ARBA" id="ARBA00022527"/>
    </source>
</evidence>
<keyword evidence="5 6" id="KW-0067">ATP-binding</keyword>
<name>A0ABQ7L2U5_BRACM</name>
<dbReference type="PROSITE" id="PS00108">
    <property type="entry name" value="PROTEIN_KINASE_ST"/>
    <property type="match status" value="1"/>
</dbReference>
<feature type="transmembrane region" description="Helical" evidence="8">
    <location>
        <begin position="1115"/>
        <end position="1133"/>
    </location>
</feature>
<evidence type="ECO:0000256" key="3">
    <source>
        <dbReference type="ARBA" id="ARBA00022741"/>
    </source>
</evidence>
<dbReference type="Proteomes" id="UP000823674">
    <property type="component" value="Chromosome A07"/>
</dbReference>
<keyword evidence="4" id="KW-0418">Kinase</keyword>
<feature type="compositionally biased region" description="Low complexity" evidence="7">
    <location>
        <begin position="550"/>
        <end position="562"/>
    </location>
</feature>
<feature type="transmembrane region" description="Helical" evidence="8">
    <location>
        <begin position="1189"/>
        <end position="1205"/>
    </location>
</feature>
<keyword evidence="8" id="KW-1133">Transmembrane helix</keyword>
<feature type="region of interest" description="Disordered" evidence="7">
    <location>
        <begin position="388"/>
        <end position="419"/>
    </location>
</feature>
<evidence type="ECO:0000256" key="2">
    <source>
        <dbReference type="ARBA" id="ARBA00022679"/>
    </source>
</evidence>
<proteinExistence type="predicted"/>
<keyword evidence="2" id="KW-0808">Transferase</keyword>
<feature type="compositionally biased region" description="Basic and acidic residues" evidence="7">
    <location>
        <begin position="534"/>
        <end position="547"/>
    </location>
</feature>
<feature type="compositionally biased region" description="Basic and acidic residues" evidence="7">
    <location>
        <begin position="400"/>
        <end position="410"/>
    </location>
</feature>
<keyword evidence="3 6" id="KW-0547">Nucleotide-binding</keyword>
<evidence type="ECO:0000256" key="8">
    <source>
        <dbReference type="SAM" id="Phobius"/>
    </source>
</evidence>
<organism evidence="10 11">
    <name type="scientific">Brassica rapa subsp. trilocularis</name>
    <dbReference type="NCBI Taxonomy" id="1813537"/>
    <lineage>
        <taxon>Eukaryota</taxon>
        <taxon>Viridiplantae</taxon>
        <taxon>Streptophyta</taxon>
        <taxon>Embryophyta</taxon>
        <taxon>Tracheophyta</taxon>
        <taxon>Spermatophyta</taxon>
        <taxon>Magnoliopsida</taxon>
        <taxon>eudicotyledons</taxon>
        <taxon>Gunneridae</taxon>
        <taxon>Pentapetalae</taxon>
        <taxon>rosids</taxon>
        <taxon>malvids</taxon>
        <taxon>Brassicales</taxon>
        <taxon>Brassicaceae</taxon>
        <taxon>Brassiceae</taxon>
        <taxon>Brassica</taxon>
    </lineage>
</organism>
<dbReference type="InterPro" id="IPR055164">
    <property type="entry name" value="EDR1/CTR1/ARMC3-like_pept-like"/>
</dbReference>
<keyword evidence="8" id="KW-0472">Membrane</keyword>
<dbReference type="InterPro" id="IPR010721">
    <property type="entry name" value="UstE-like"/>
</dbReference>
<dbReference type="InterPro" id="IPR011009">
    <property type="entry name" value="Kinase-like_dom_sf"/>
</dbReference>
<dbReference type="Pfam" id="PF14381">
    <property type="entry name" value="EDR1_CTR1_ARMC3_pept"/>
    <property type="match status" value="1"/>
</dbReference>
<accession>A0ABQ7L2U5</accession>
<evidence type="ECO:0000256" key="4">
    <source>
        <dbReference type="ARBA" id="ARBA00022777"/>
    </source>
</evidence>
<dbReference type="SUPFAM" id="SSF56112">
    <property type="entry name" value="Protein kinase-like (PK-like)"/>
    <property type="match status" value="1"/>
</dbReference>
<feature type="compositionally biased region" description="Basic and acidic residues" evidence="7">
    <location>
        <begin position="657"/>
        <end position="669"/>
    </location>
</feature>
<sequence>MPDSVRSMKMNMKSFLKKLHITPNQPDEAADGSSIPTNKSSDVSSSPHHQSPEVKPFSGLSNWLSSVGHRKSPSPPNSLNATNGGDDEQQQDSKEDPEVEEEYQIQLALELSAREDPEAAQIEAMKQFSLGSCAPDNSPAELVAYRYWNYNCLGYDDKILDGFYDLYGVLNASSAEKIPPLLDLQGTPVSDGVTWEAVLVNRSGDYNLLRVEQMGIDIAAKTESVSSSSFVNSELVRKLAVLVGDYMGGPVVDPDSMLRAWRSLSYSLKATLGSMVLPLGSLTIGLARHRALLFKVLCDSVGVPCRIVKGQQYTGSEDVAMNYIKTDDGREYIVDLMGDPGTLIPADAAGLQIDYDEPVCSTSPGDNDSFHDASSTNGIESSFQENIEFPPGEHSSSTKSSKEDVAKVEKAPPVQNLSSRPIHSFTHMRSPSWTEGVSSPAARRMKVKDVSQYMIDAAKENPRLAQKLHDVLLESGVVAPPNLFSEVYPQQLDATVEIKNLTEAKKEKETAQQGRHQNDLGPVRFLPPLPRLHSKADTHDQQHDHGKVVSQSDSSHSEASSTEYARTVPAAVAAAAVVASSMVAAAAAKTANTESSTLELPAAAAATATAAAVVATAAAVSRHLELGSNSDGDAGSGGHEPQGSGDSPHGPNSGGDRVSDRSTGDESSKSDGTLDDVSDCEILWEEITLGERIGLGSYGEVYRGDWHGTEVAAKKFLDQDLTGEALEEFRSEVQIMKKLRHPNIVLFMGAVTRPPNLSIITEFLPRGSLYRLIHRPNNQLDERRRLRMALDAARGMNYLHSCSPMIVHRDLKSPNLLVDKNWVVKVCDFGLSRMKNSTYLSSKSTAGTAEWMAPEVLRNEPADEKCDVYSYGVILWELFTLQQPWGRMNAMQVVGAVGFQHRRLDIPDFVDPAIAELISKCWQTDSKLRPSFAEIMVTLKKLQRPATGSNIPRPVPSSSSLSTEQEQKDSSVRFSHSLWVELLKSNSWKIEEGEGEGHHSRVLCVCVCVCPVNYVHAYTMILQPGSGATPSSGYWAVFDVKGQIHGTEQVMGTVLDSHFLALTAIVTVVYQFIFFVITALFKIDQVTDFAGSTNFVILAVLTLVLNATWHFRQVVLTLLVVVWGLRLGTFLLMRILQWGEDRRFDEMRQNLVKLIIFWTFQAVWVWTVSLPLTVVNASDGGGSLKPADVIGWTMWGFGFLIEAAADQQKLSFKNAPENRGKWCDAGLWKYSRHPNYFGEMLLWWGIFVAASPVLEGAEYLVVFGPVFLTLLLLFVSGIPLLEASADKKHGHLGAYRFYKKTTSPLILLPRGVYGNLPGWFKEVFLFELPFYSRNLSDDADIYDFMDIHNLFTNRNKRTVAITVNMRRCNSIRF</sequence>
<keyword evidence="8" id="KW-0812">Transmembrane</keyword>
<evidence type="ECO:0000256" key="5">
    <source>
        <dbReference type="ARBA" id="ARBA00022840"/>
    </source>
</evidence>
<feature type="transmembrane region" description="Helical" evidence="8">
    <location>
        <begin position="1093"/>
        <end position="1109"/>
    </location>
</feature>
<dbReference type="InterPro" id="IPR017441">
    <property type="entry name" value="Protein_kinase_ATP_BS"/>
</dbReference>
<evidence type="ECO:0000313" key="11">
    <source>
        <dbReference type="Proteomes" id="UP000823674"/>
    </source>
</evidence>
<feature type="transmembrane region" description="Helical" evidence="8">
    <location>
        <begin position="1260"/>
        <end position="1281"/>
    </location>
</feature>
<dbReference type="EMBL" id="JADBGQ010000009">
    <property type="protein sequence ID" value="KAG5380933.1"/>
    <property type="molecule type" value="Genomic_DNA"/>
</dbReference>
<dbReference type="InterPro" id="IPR000719">
    <property type="entry name" value="Prot_kinase_dom"/>
</dbReference>
<dbReference type="Gene3D" id="1.20.120.1630">
    <property type="match status" value="1"/>
</dbReference>
<feature type="region of interest" description="Disordered" evidence="7">
    <location>
        <begin position="946"/>
        <end position="969"/>
    </location>
</feature>
<gene>
    <name evidence="10" type="primary">A07p046610.1_BraROA</name>
    <name evidence="10" type="ORF">IGI04_028775</name>
</gene>
<dbReference type="Gene3D" id="3.30.200.20">
    <property type="entry name" value="Phosphorylase Kinase, domain 1"/>
    <property type="match status" value="1"/>
</dbReference>
<feature type="non-terminal residue" evidence="10">
    <location>
        <position position="1373"/>
    </location>
</feature>
<dbReference type="Pfam" id="PF07714">
    <property type="entry name" value="PK_Tyr_Ser-Thr"/>
    <property type="match status" value="1"/>
</dbReference>
<feature type="region of interest" description="Disordered" evidence="7">
    <location>
        <begin position="505"/>
        <end position="562"/>
    </location>
</feature>
<feature type="region of interest" description="Disordered" evidence="7">
    <location>
        <begin position="16"/>
        <end position="102"/>
    </location>
</feature>
<evidence type="ECO:0000256" key="7">
    <source>
        <dbReference type="SAM" id="MobiDB-lite"/>
    </source>
</evidence>
<feature type="compositionally biased region" description="Polar residues" evidence="7">
    <location>
        <begin position="946"/>
        <end position="964"/>
    </location>
</feature>
<feature type="domain" description="Protein kinase" evidence="9">
    <location>
        <begin position="687"/>
        <end position="942"/>
    </location>
</feature>
<dbReference type="Gene3D" id="1.10.510.10">
    <property type="entry name" value="Transferase(Phosphotransferase) domain 1"/>
    <property type="match status" value="1"/>
</dbReference>
<dbReference type="CDD" id="cd13999">
    <property type="entry name" value="STKc_MAP3K-like"/>
    <property type="match status" value="1"/>
</dbReference>
<keyword evidence="1" id="KW-0723">Serine/threonine-protein kinase</keyword>
<feature type="transmembrane region" description="Helical" evidence="8">
    <location>
        <begin position="1154"/>
        <end position="1177"/>
    </location>
</feature>
<dbReference type="PROSITE" id="PS50011">
    <property type="entry name" value="PROTEIN_KINASE_DOM"/>
    <property type="match status" value="1"/>
</dbReference>
<comment type="caution">
    <text evidence="10">The sequence shown here is derived from an EMBL/GenBank/DDBJ whole genome shotgun (WGS) entry which is preliminary data.</text>
</comment>
<dbReference type="PROSITE" id="PS00107">
    <property type="entry name" value="PROTEIN_KINASE_ATP"/>
    <property type="match status" value="1"/>
</dbReference>
<protein>
    <recommendedName>
        <fullName evidence="9">Protein kinase domain-containing protein</fullName>
    </recommendedName>
</protein>
<dbReference type="PANTHER" id="PTHR32251:SF30">
    <property type="entry name" value="STEROID 5-ALPHA REDUCTASE C-TERMINAL DOMAIN-CONTAINING PROTEIN"/>
    <property type="match status" value="1"/>
</dbReference>
<dbReference type="PROSITE" id="PS50244">
    <property type="entry name" value="S5A_REDUCTASE"/>
    <property type="match status" value="1"/>
</dbReference>
<dbReference type="PRINTS" id="PR00109">
    <property type="entry name" value="TYRKINASE"/>
</dbReference>
<dbReference type="PANTHER" id="PTHR32251">
    <property type="entry name" value="3-OXO-5-ALPHA-STEROID 4-DEHYDROGENASE"/>
    <property type="match status" value="1"/>
</dbReference>
<evidence type="ECO:0000256" key="6">
    <source>
        <dbReference type="PROSITE-ProRule" id="PRU10141"/>
    </source>
</evidence>
<feature type="transmembrane region" description="Helical" evidence="8">
    <location>
        <begin position="1059"/>
        <end position="1081"/>
    </location>
</feature>
<evidence type="ECO:0000259" key="9">
    <source>
        <dbReference type="PROSITE" id="PS50011"/>
    </source>
</evidence>
<evidence type="ECO:0000313" key="10">
    <source>
        <dbReference type="EMBL" id="KAG5380933.1"/>
    </source>
</evidence>